<gene>
    <name evidence="3" type="ORF">GCM10009787_00840</name>
</gene>
<evidence type="ECO:0000259" key="2">
    <source>
        <dbReference type="Pfam" id="PF00656"/>
    </source>
</evidence>
<dbReference type="InterPro" id="IPR011600">
    <property type="entry name" value="Pept_C14_caspase"/>
</dbReference>
<evidence type="ECO:0000313" key="3">
    <source>
        <dbReference type="EMBL" id="GAA2190713.1"/>
    </source>
</evidence>
<protein>
    <recommendedName>
        <fullName evidence="2">Peptidase C14 caspase domain-containing protein</fullName>
    </recommendedName>
</protein>
<reference evidence="3 4" key="1">
    <citation type="journal article" date="2019" name="Int. J. Syst. Evol. Microbiol.">
        <title>The Global Catalogue of Microorganisms (GCM) 10K type strain sequencing project: providing services to taxonomists for standard genome sequencing and annotation.</title>
        <authorList>
            <consortium name="The Broad Institute Genomics Platform"/>
            <consortium name="The Broad Institute Genome Sequencing Center for Infectious Disease"/>
            <person name="Wu L."/>
            <person name="Ma J."/>
        </authorList>
    </citation>
    <scope>NUCLEOTIDE SEQUENCE [LARGE SCALE GENOMIC DNA]</scope>
    <source>
        <strain evidence="3 4">JCM 14924</strain>
    </source>
</reference>
<feature type="domain" description="Peptidase C14 caspase" evidence="2">
    <location>
        <begin position="27"/>
        <end position="259"/>
    </location>
</feature>
<accession>A0ABN3BAH2</accession>
<comment type="caution">
    <text evidence="3">The sequence shown here is derived from an EMBL/GenBank/DDBJ whole genome shotgun (WGS) entry which is preliminary data.</text>
</comment>
<dbReference type="SUPFAM" id="SSF52129">
    <property type="entry name" value="Caspase-like"/>
    <property type="match status" value="1"/>
</dbReference>
<dbReference type="Gene3D" id="3.40.50.1460">
    <property type="match status" value="1"/>
</dbReference>
<dbReference type="EMBL" id="BAAAOQ010000001">
    <property type="protein sequence ID" value="GAA2190713.1"/>
    <property type="molecule type" value="Genomic_DNA"/>
</dbReference>
<feature type="region of interest" description="Disordered" evidence="1">
    <location>
        <begin position="274"/>
        <end position="294"/>
    </location>
</feature>
<dbReference type="Proteomes" id="UP001501391">
    <property type="component" value="Unassembled WGS sequence"/>
</dbReference>
<dbReference type="InterPro" id="IPR029030">
    <property type="entry name" value="Caspase-like_dom_sf"/>
</dbReference>
<dbReference type="Pfam" id="PF00656">
    <property type="entry name" value="Peptidase_C14"/>
    <property type="match status" value="1"/>
</dbReference>
<dbReference type="NCBIfam" id="NF047832">
    <property type="entry name" value="caspase_w_EACC1"/>
    <property type="match status" value="1"/>
</dbReference>
<proteinExistence type="predicted"/>
<evidence type="ECO:0000313" key="4">
    <source>
        <dbReference type="Proteomes" id="UP001501391"/>
    </source>
</evidence>
<organism evidence="3 4">
    <name type="scientific">Streptomyces bangladeshensis</name>
    <dbReference type="NCBI Taxonomy" id="295352"/>
    <lineage>
        <taxon>Bacteria</taxon>
        <taxon>Bacillati</taxon>
        <taxon>Actinomycetota</taxon>
        <taxon>Actinomycetes</taxon>
        <taxon>Kitasatosporales</taxon>
        <taxon>Streptomycetaceae</taxon>
        <taxon>Streptomyces</taxon>
    </lineage>
</organism>
<name>A0ABN3BAH2_9ACTN</name>
<feature type="region of interest" description="Disordered" evidence="1">
    <location>
        <begin position="424"/>
        <end position="444"/>
    </location>
</feature>
<sequence length="609" mass="65354">MHGPPDTPVRGLPAPSAHVLPDPAASRAVLIAVDTYRAVDGHAAMEPLPSVARGAKRLAHLLRDPAVWGLPRKHCVLLSNPARPDTVLEAVSRAARAATDTLLVYFAGHGWLETDNDLCLMLPGSHPDHLIRALKYRDLRSVLLARRRAHSQVVILDSCFSGTAVTGFMGGGFVGGGFADAAQTVAHHALVDRTYLMTACAPQELAYAPPDEPYPAFTGELIRTLEHGIPGAPDPLPMDAVFRQLRDALSAKQRPRPQASAINVGHEIALARNRARTPPHPERRPLPPPPAAPAAHRWWRRPSLWLPPALLLTASLAAVPLVPLLTGSGNETARPPLNRDTDPCTLTAPAALARYGETEQDPAYGGFDRCDVLVHRPDGGTVDVRVELDPATPETTEPARTVGSVKVLKTPPDDGTCERRLAPSGEDATVTISAKDDGESGDGDDPPLCEMADTATNSALAALNEGKVRPRTTPFPANSLFHRNACALIDPTALHSGPPRPGFANWLCRYSSTTTDLDAVIFFDRGQLPSPTDGTPTRIRDHRALLHPEPDGPHTFQVQITQRTYTDTRNRELTETLNIVLSGNAPQKSLRALAVTLADTATAKLPKPT</sequence>
<keyword evidence="4" id="KW-1185">Reference proteome</keyword>
<evidence type="ECO:0000256" key="1">
    <source>
        <dbReference type="SAM" id="MobiDB-lite"/>
    </source>
</evidence>